<keyword evidence="9" id="KW-1185">Reference proteome</keyword>
<dbReference type="InterPro" id="IPR000340">
    <property type="entry name" value="Dual-sp_phosphatase_cat-dom"/>
</dbReference>
<dbReference type="EMBL" id="KV454015">
    <property type="protein sequence ID" value="ODV94698.1"/>
    <property type="molecule type" value="Genomic_DNA"/>
</dbReference>
<dbReference type="CDD" id="cd14518">
    <property type="entry name" value="DSP_fungal_YVH1"/>
    <property type="match status" value="1"/>
</dbReference>
<dbReference type="PANTHER" id="PTHR45848">
    <property type="entry name" value="DUAL SPECIFICITY PROTEIN PHOSPHATASE 12 FAMILY MEMBER"/>
    <property type="match status" value="1"/>
</dbReference>
<dbReference type="GO" id="GO:0005634">
    <property type="term" value="C:nucleus"/>
    <property type="evidence" value="ECO:0007669"/>
    <property type="project" value="EnsemblFungi"/>
</dbReference>
<dbReference type="InterPro" id="IPR020422">
    <property type="entry name" value="TYR_PHOSPHATASE_DUAL_dom"/>
</dbReference>
<reference evidence="9" key="1">
    <citation type="submission" date="2016-05" db="EMBL/GenBank/DDBJ databases">
        <title>Comparative genomics of biotechnologically important yeasts.</title>
        <authorList>
            <consortium name="DOE Joint Genome Institute"/>
            <person name="Riley R."/>
            <person name="Haridas S."/>
            <person name="Wolfe K.H."/>
            <person name="Lopes M.R."/>
            <person name="Hittinger C.T."/>
            <person name="Goker M."/>
            <person name="Salamov A."/>
            <person name="Wisecaver J."/>
            <person name="Long T.M."/>
            <person name="Aerts A.L."/>
            <person name="Barry K."/>
            <person name="Choi C."/>
            <person name="Clum A."/>
            <person name="Coughlan A.Y."/>
            <person name="Deshpande S."/>
            <person name="Douglass A.P."/>
            <person name="Hanson S.J."/>
            <person name="Klenk H.-P."/>
            <person name="Labutti K."/>
            <person name="Lapidus A."/>
            <person name="Lindquist E."/>
            <person name="Lipzen A."/>
            <person name="Meier-Kolthoff J.P."/>
            <person name="Ohm R.A."/>
            <person name="Otillar R.P."/>
            <person name="Pangilinan J."/>
            <person name="Peng Y."/>
            <person name="Rokas A."/>
            <person name="Rosa C.A."/>
            <person name="Scheuner C."/>
            <person name="Sibirny A.A."/>
            <person name="Slot J.C."/>
            <person name="Stielow J.B."/>
            <person name="Sun H."/>
            <person name="Kurtzman C.P."/>
            <person name="Blackwell M."/>
            <person name="Grigoriev I.V."/>
            <person name="Jeffries T.W."/>
        </authorList>
    </citation>
    <scope>NUCLEOTIDE SEQUENCE [LARGE SCALE GENOMIC DNA]</scope>
    <source>
        <strain evidence="9">NRRL Y-2460</strain>
    </source>
</reference>
<dbReference type="PROSITE" id="PS50054">
    <property type="entry name" value="TYR_PHOSPHATASE_DUAL"/>
    <property type="match status" value="1"/>
</dbReference>
<gene>
    <name evidence="8" type="ORF">PACTADRAFT_50559</name>
</gene>
<accession>A0A1E4TSP9</accession>
<dbReference type="GO" id="GO:0008138">
    <property type="term" value="F:protein tyrosine/serine/threonine phosphatase activity"/>
    <property type="evidence" value="ECO:0007669"/>
    <property type="project" value="InterPro"/>
</dbReference>
<dbReference type="STRING" id="669874.A0A1E4TSP9"/>
<dbReference type="EC" id="3.1.3.48" evidence="2"/>
<dbReference type="PANTHER" id="PTHR45848:SF4">
    <property type="entry name" value="DUAL SPECIFICITY PROTEIN PHOSPHATASE 12"/>
    <property type="match status" value="1"/>
</dbReference>
<dbReference type="SMART" id="SM00195">
    <property type="entry name" value="DSPc"/>
    <property type="match status" value="1"/>
</dbReference>
<dbReference type="InterPro" id="IPR000387">
    <property type="entry name" value="Tyr_Pase_dom"/>
</dbReference>
<protein>
    <recommendedName>
        <fullName evidence="2">protein-tyrosine-phosphatase</fullName>
        <ecNumber evidence="2">3.1.3.48</ecNumber>
    </recommendedName>
</protein>
<evidence type="ECO:0000313" key="8">
    <source>
        <dbReference type="EMBL" id="ODV94698.1"/>
    </source>
</evidence>
<evidence type="ECO:0000256" key="1">
    <source>
        <dbReference type="ARBA" id="ARBA00008601"/>
    </source>
</evidence>
<dbReference type="Pfam" id="PF00782">
    <property type="entry name" value="DSPc"/>
    <property type="match status" value="1"/>
</dbReference>
<dbReference type="PROSITE" id="PS50056">
    <property type="entry name" value="TYR_PHOSPHATASE_2"/>
    <property type="match status" value="1"/>
</dbReference>
<dbReference type="GO" id="GO:2000786">
    <property type="term" value="P:positive regulation of autophagosome assembly"/>
    <property type="evidence" value="ECO:0007669"/>
    <property type="project" value="EnsemblFungi"/>
</dbReference>
<dbReference type="AlphaFoldDB" id="A0A1E4TSP9"/>
<proteinExistence type="inferred from homology"/>
<evidence type="ECO:0000256" key="2">
    <source>
        <dbReference type="ARBA" id="ARBA00013064"/>
    </source>
</evidence>
<evidence type="ECO:0000259" key="6">
    <source>
        <dbReference type="PROSITE" id="PS50054"/>
    </source>
</evidence>
<dbReference type="Gene3D" id="3.90.190.10">
    <property type="entry name" value="Protein tyrosine phosphatase superfamily"/>
    <property type="match status" value="1"/>
</dbReference>
<evidence type="ECO:0000256" key="5">
    <source>
        <dbReference type="PIRSR" id="PIRSR000941-50"/>
    </source>
</evidence>
<keyword evidence="4" id="KW-0904">Protein phosphatase</keyword>
<dbReference type="GO" id="GO:0005737">
    <property type="term" value="C:cytoplasm"/>
    <property type="evidence" value="ECO:0007669"/>
    <property type="project" value="EnsemblFungi"/>
</dbReference>
<evidence type="ECO:0000313" key="9">
    <source>
        <dbReference type="Proteomes" id="UP000094236"/>
    </source>
</evidence>
<keyword evidence="3" id="KW-0378">Hydrolase</keyword>
<dbReference type="GO" id="GO:0000027">
    <property type="term" value="P:ribosomal large subunit assembly"/>
    <property type="evidence" value="ECO:0007669"/>
    <property type="project" value="EnsemblFungi"/>
</dbReference>
<dbReference type="GO" id="GO:0004725">
    <property type="term" value="F:protein tyrosine phosphatase activity"/>
    <property type="evidence" value="ECO:0007669"/>
    <property type="project" value="UniProtKB-EC"/>
</dbReference>
<dbReference type="GO" id="GO:1990275">
    <property type="term" value="F:preribosome binding"/>
    <property type="evidence" value="ECO:0007669"/>
    <property type="project" value="EnsemblFungi"/>
</dbReference>
<dbReference type="SUPFAM" id="SSF52799">
    <property type="entry name" value="(Phosphotyrosine protein) phosphatases II"/>
    <property type="match status" value="1"/>
</dbReference>
<comment type="similarity">
    <text evidence="1">Belongs to the protein-tyrosine phosphatase family. Non-receptor class dual specificity subfamily.</text>
</comment>
<feature type="domain" description="Tyrosine specific protein phosphatases" evidence="7">
    <location>
        <begin position="72"/>
        <end position="136"/>
    </location>
</feature>
<sequence length="344" mass="39577">MERILGGLYISSIQPLLDKVDFKKNYNITHILSVLPGPIPNEDEYLKNYVHKQIEVEDDDLTNIIQFFPECNKFIDSVLFPQGFNAKEKKPQKHAGAVLIHCAQGCSRSVTIVCAYLMRTYGLDVEKALFAVKRKKADISPNDNFLEQLKLYEFLLNKDDFLNDKIYRQWLLMHNVKLDPTGSQLIQEKDFFKNDTGIQENGMGKFIELRCKRCRQRLASSNTFVPHDPPSSSSEDKQSLFIRKAPHSNRIISMEQGANFCSHYYVEPLRWMQEELLKGELEGKFKCLKCDAKVGGYCWQGSRCSCGRWMIPAIYLQSNKVDACEVKKDIIHSVRVNSNNDSIS</sequence>
<dbReference type="GO" id="GO:0006995">
    <property type="term" value="P:cellular response to nitrogen starvation"/>
    <property type="evidence" value="ECO:0007669"/>
    <property type="project" value="EnsemblFungi"/>
</dbReference>
<feature type="active site" description="Phosphocysteine intermediate" evidence="5">
    <location>
        <position position="102"/>
    </location>
</feature>
<dbReference type="GO" id="GO:0000055">
    <property type="term" value="P:ribosomal large subunit export from nucleus"/>
    <property type="evidence" value="ECO:0007669"/>
    <property type="project" value="EnsemblFungi"/>
</dbReference>
<dbReference type="InterPro" id="IPR029021">
    <property type="entry name" value="Prot-tyrosine_phosphatase-like"/>
</dbReference>
<dbReference type="GO" id="GO:0030476">
    <property type="term" value="P:ascospore wall assembly"/>
    <property type="evidence" value="ECO:0007669"/>
    <property type="project" value="EnsemblFungi"/>
</dbReference>
<dbReference type="InterPro" id="IPR016278">
    <property type="entry name" value="DUSP12"/>
</dbReference>
<feature type="domain" description="Tyrosine-protein phosphatase" evidence="6">
    <location>
        <begin position="1"/>
        <end position="158"/>
    </location>
</feature>
<evidence type="ECO:0000259" key="7">
    <source>
        <dbReference type="PROSITE" id="PS50056"/>
    </source>
</evidence>
<dbReference type="OrthoDB" id="2017893at2759"/>
<dbReference type="PIRSF" id="PIRSF000941">
    <property type="entry name" value="DUSP12"/>
    <property type="match status" value="1"/>
</dbReference>
<name>A0A1E4TSP9_PACTA</name>
<dbReference type="Proteomes" id="UP000094236">
    <property type="component" value="Unassembled WGS sequence"/>
</dbReference>
<evidence type="ECO:0000256" key="3">
    <source>
        <dbReference type="ARBA" id="ARBA00022801"/>
    </source>
</evidence>
<evidence type="ECO:0000256" key="4">
    <source>
        <dbReference type="ARBA" id="ARBA00022912"/>
    </source>
</evidence>
<organism evidence="8 9">
    <name type="scientific">Pachysolen tannophilus NRRL Y-2460</name>
    <dbReference type="NCBI Taxonomy" id="669874"/>
    <lineage>
        <taxon>Eukaryota</taxon>
        <taxon>Fungi</taxon>
        <taxon>Dikarya</taxon>
        <taxon>Ascomycota</taxon>
        <taxon>Saccharomycotina</taxon>
        <taxon>Pichiomycetes</taxon>
        <taxon>Pachysolenaceae</taxon>
        <taxon>Pachysolen</taxon>
    </lineage>
</organism>